<gene>
    <name evidence="10" type="ORF">A3I23_01380</name>
</gene>
<evidence type="ECO:0000313" key="10">
    <source>
        <dbReference type="EMBL" id="OGJ02284.1"/>
    </source>
</evidence>
<dbReference type="EMBL" id="MFVL01000002">
    <property type="protein sequence ID" value="OGJ02284.1"/>
    <property type="molecule type" value="Genomic_DNA"/>
</dbReference>
<proteinExistence type="inferred from homology"/>
<feature type="transmembrane region" description="Helical" evidence="7">
    <location>
        <begin position="100"/>
        <end position="126"/>
    </location>
</feature>
<sequence length="265" mass="29897">MLYTAIFFILGLIIGSFLNVVIFRLNTRKSFFGSFGGRSTCMVCQSKLYWYELIPLFSFLALRGRCRTCKTKISIQYPFVELATGFIFASLFLKFQDIFFLNVLSFSFTCAYYAVMFSILIVIAAYDLRHKIIPDILALIFSILAFLGLFLFQGNIFSSHFPTLLEFLSGLFVAFPFAFFWLISGGRWMGLGDAKLALGLGWMLGLASGLAALVLAFWSGAIIGVMLILLRRGYKMKSELPFAPFLIFGALLAFFFPLPLFLFGF</sequence>
<dbReference type="GO" id="GO:0006465">
    <property type="term" value="P:signal peptide processing"/>
    <property type="evidence" value="ECO:0007669"/>
    <property type="project" value="TreeGrafter"/>
</dbReference>
<comment type="subcellular location">
    <subcellularLocation>
        <location evidence="1">Cell membrane</location>
        <topology evidence="1">Multi-pass membrane protein</topology>
    </subcellularLocation>
</comment>
<feature type="transmembrane region" description="Helical" evidence="7">
    <location>
        <begin position="164"/>
        <end position="183"/>
    </location>
</feature>
<dbReference type="PANTHER" id="PTHR30487">
    <property type="entry name" value="TYPE 4 PREPILIN-LIKE PROTEINS LEADER PEPTIDE-PROCESSING ENZYME"/>
    <property type="match status" value="1"/>
</dbReference>
<dbReference type="GO" id="GO:0004190">
    <property type="term" value="F:aspartic-type endopeptidase activity"/>
    <property type="evidence" value="ECO:0007669"/>
    <property type="project" value="InterPro"/>
</dbReference>
<feature type="transmembrane region" description="Helical" evidence="7">
    <location>
        <begin position="242"/>
        <end position="263"/>
    </location>
</feature>
<reference evidence="10 11" key="1">
    <citation type="journal article" date="2016" name="Nat. Commun.">
        <title>Thousands of microbial genomes shed light on interconnected biogeochemical processes in an aquifer system.</title>
        <authorList>
            <person name="Anantharaman K."/>
            <person name="Brown C.T."/>
            <person name="Hug L.A."/>
            <person name="Sharon I."/>
            <person name="Castelle C.J."/>
            <person name="Probst A.J."/>
            <person name="Thomas B.C."/>
            <person name="Singh A."/>
            <person name="Wilkins M.J."/>
            <person name="Karaoz U."/>
            <person name="Brodie E.L."/>
            <person name="Williams K.H."/>
            <person name="Hubbard S.S."/>
            <person name="Banfield J.F."/>
        </authorList>
    </citation>
    <scope>NUCLEOTIDE SEQUENCE [LARGE SCALE GENOMIC DNA]</scope>
</reference>
<feature type="transmembrane region" description="Helical" evidence="7">
    <location>
        <begin position="203"/>
        <end position="230"/>
    </location>
</feature>
<dbReference type="PANTHER" id="PTHR30487:SF0">
    <property type="entry name" value="PREPILIN LEADER PEPTIDASE_N-METHYLTRANSFERASE-RELATED"/>
    <property type="match status" value="1"/>
</dbReference>
<evidence type="ECO:0000259" key="9">
    <source>
        <dbReference type="Pfam" id="PF06750"/>
    </source>
</evidence>
<dbReference type="AlphaFoldDB" id="A0A1F6Y7C6"/>
<dbReference type="Pfam" id="PF01478">
    <property type="entry name" value="Peptidase_A24"/>
    <property type="match status" value="1"/>
</dbReference>
<feature type="transmembrane region" description="Helical" evidence="7">
    <location>
        <begin position="6"/>
        <end position="27"/>
    </location>
</feature>
<keyword evidence="5 7" id="KW-1133">Transmembrane helix</keyword>
<evidence type="ECO:0000259" key="8">
    <source>
        <dbReference type="Pfam" id="PF01478"/>
    </source>
</evidence>
<feature type="domain" description="Prepilin peptidase A24 N-terminal" evidence="9">
    <location>
        <begin position="9"/>
        <end position="95"/>
    </location>
</feature>
<accession>A0A1F6Y7C6</accession>
<comment type="similarity">
    <text evidence="2">Belongs to the peptidase A24 family.</text>
</comment>
<feature type="transmembrane region" description="Helical" evidence="7">
    <location>
        <begin position="75"/>
        <end position="93"/>
    </location>
</feature>
<organism evidence="10 11">
    <name type="scientific">Candidatus Nomurabacteria bacterium RIFCSPLOWO2_02_FULL_40_67</name>
    <dbReference type="NCBI Taxonomy" id="1801787"/>
    <lineage>
        <taxon>Bacteria</taxon>
        <taxon>Candidatus Nomuraibacteriota</taxon>
    </lineage>
</organism>
<dbReference type="InterPro" id="IPR010627">
    <property type="entry name" value="Prepilin_pept_A24_N"/>
</dbReference>
<feature type="transmembrane region" description="Helical" evidence="7">
    <location>
        <begin position="132"/>
        <end position="152"/>
    </location>
</feature>
<keyword evidence="6 7" id="KW-0472">Membrane</keyword>
<comment type="caution">
    <text evidence="10">The sequence shown here is derived from an EMBL/GenBank/DDBJ whole genome shotgun (WGS) entry which is preliminary data.</text>
</comment>
<evidence type="ECO:0008006" key="12">
    <source>
        <dbReference type="Google" id="ProtNLM"/>
    </source>
</evidence>
<evidence type="ECO:0000313" key="11">
    <source>
        <dbReference type="Proteomes" id="UP000177693"/>
    </source>
</evidence>
<evidence type="ECO:0000256" key="6">
    <source>
        <dbReference type="ARBA" id="ARBA00023136"/>
    </source>
</evidence>
<dbReference type="Pfam" id="PF06750">
    <property type="entry name" value="A24_N_bact"/>
    <property type="match status" value="1"/>
</dbReference>
<protein>
    <recommendedName>
        <fullName evidence="12">Prepilin peptidase</fullName>
    </recommendedName>
</protein>
<keyword evidence="4 7" id="KW-0812">Transmembrane</keyword>
<feature type="domain" description="Prepilin type IV endopeptidase peptidase" evidence="8">
    <location>
        <begin position="115"/>
        <end position="225"/>
    </location>
</feature>
<evidence type="ECO:0000256" key="2">
    <source>
        <dbReference type="ARBA" id="ARBA00005801"/>
    </source>
</evidence>
<dbReference type="Gene3D" id="1.20.120.1220">
    <property type="match status" value="1"/>
</dbReference>
<evidence type="ECO:0000256" key="4">
    <source>
        <dbReference type="ARBA" id="ARBA00022692"/>
    </source>
</evidence>
<evidence type="ECO:0000256" key="7">
    <source>
        <dbReference type="SAM" id="Phobius"/>
    </source>
</evidence>
<dbReference type="Proteomes" id="UP000177693">
    <property type="component" value="Unassembled WGS sequence"/>
</dbReference>
<dbReference type="InterPro" id="IPR050882">
    <property type="entry name" value="Prepilin_peptidase/N-MTase"/>
</dbReference>
<keyword evidence="3" id="KW-1003">Cell membrane</keyword>
<evidence type="ECO:0000256" key="1">
    <source>
        <dbReference type="ARBA" id="ARBA00004651"/>
    </source>
</evidence>
<evidence type="ECO:0000256" key="3">
    <source>
        <dbReference type="ARBA" id="ARBA00022475"/>
    </source>
</evidence>
<evidence type="ECO:0000256" key="5">
    <source>
        <dbReference type="ARBA" id="ARBA00022989"/>
    </source>
</evidence>
<dbReference type="InterPro" id="IPR000045">
    <property type="entry name" value="Prepilin_IV_endopep_pep"/>
</dbReference>
<dbReference type="GO" id="GO:0005886">
    <property type="term" value="C:plasma membrane"/>
    <property type="evidence" value="ECO:0007669"/>
    <property type="project" value="UniProtKB-SubCell"/>
</dbReference>
<name>A0A1F6Y7C6_9BACT</name>